<reference evidence="2" key="1">
    <citation type="submission" date="2015-10" db="EMBL/GenBank/DDBJ databases">
        <authorList>
            <person name="Lehtovirta-Morley L.E."/>
            <person name="Vieille C."/>
        </authorList>
    </citation>
    <scope>NUCLEOTIDE SEQUENCE [LARGE SCALE GENOMIC DNA]</scope>
</reference>
<evidence type="ECO:0000313" key="2">
    <source>
        <dbReference type="Proteomes" id="UP000196239"/>
    </source>
</evidence>
<dbReference type="Proteomes" id="UP000196239">
    <property type="component" value="Chromosome 1"/>
</dbReference>
<dbReference type="AlphaFoldDB" id="A0A128A3J7"/>
<gene>
    <name evidence="1" type="ORF">NDEV_1127</name>
</gene>
<sequence>MSQILIPDFDRSKSLLFQDLYYARKKPMVKTTVTEAACVVCQKGLDDGLSITAKRVGLNLRLFCQYHIPQE</sequence>
<organism evidence="1 2">
    <name type="scientific">Nitrosotalea devaniterrae</name>
    <dbReference type="NCBI Taxonomy" id="1078905"/>
    <lineage>
        <taxon>Archaea</taxon>
        <taxon>Nitrososphaerota</taxon>
        <taxon>Nitrososphaeria</taxon>
        <taxon>Nitrosotaleales</taxon>
        <taxon>Nitrosotaleaceae</taxon>
        <taxon>Nitrosotalea</taxon>
    </lineage>
</organism>
<dbReference type="KEGG" id="ndv:NDEV_1127"/>
<dbReference type="EMBL" id="LN890280">
    <property type="protein sequence ID" value="CUR51892.1"/>
    <property type="molecule type" value="Genomic_DNA"/>
</dbReference>
<accession>A0A128A3J7</accession>
<name>A0A128A3J7_9ARCH</name>
<proteinExistence type="predicted"/>
<protein>
    <submittedName>
        <fullName evidence="1">Uncharacterized protein</fullName>
    </submittedName>
</protein>
<keyword evidence="2" id="KW-1185">Reference proteome</keyword>
<evidence type="ECO:0000313" key="1">
    <source>
        <dbReference type="EMBL" id="CUR51892.1"/>
    </source>
</evidence>